<evidence type="ECO:0000313" key="9">
    <source>
        <dbReference type="EMBL" id="CAD1477235.1"/>
    </source>
</evidence>
<dbReference type="SMART" id="SM00479">
    <property type="entry name" value="EXOIII"/>
    <property type="match status" value="1"/>
</dbReference>
<evidence type="ECO:0000256" key="4">
    <source>
        <dbReference type="ARBA" id="ARBA00022801"/>
    </source>
</evidence>
<protein>
    <recommendedName>
        <fullName evidence="8">Exonuclease domain-containing protein</fullName>
    </recommendedName>
</protein>
<evidence type="ECO:0000256" key="6">
    <source>
        <dbReference type="ARBA" id="ARBA00022842"/>
    </source>
</evidence>
<reference evidence="9" key="1">
    <citation type="submission" date="2020-07" db="EMBL/GenBank/DDBJ databases">
        <authorList>
            <person name="Nazaruddin N."/>
        </authorList>
    </citation>
    <scope>NUCLEOTIDE SEQUENCE</scope>
</reference>
<dbReference type="InterPro" id="IPR013520">
    <property type="entry name" value="Ribonucl_H"/>
</dbReference>
<evidence type="ECO:0000259" key="8">
    <source>
        <dbReference type="SMART" id="SM00479"/>
    </source>
</evidence>
<proteinExistence type="inferred from homology"/>
<comment type="similarity">
    <text evidence="7">Belongs to the exonuclease superfamily. TREX family.</text>
</comment>
<comment type="cofactor">
    <cofactor evidence="1">
        <name>Mg(2+)</name>
        <dbReference type="ChEBI" id="CHEBI:18420"/>
    </cofactor>
</comment>
<dbReference type="GO" id="GO:0046872">
    <property type="term" value="F:metal ion binding"/>
    <property type="evidence" value="ECO:0007669"/>
    <property type="project" value="UniProtKB-KW"/>
</dbReference>
<dbReference type="EMBL" id="CAJDYZ010009916">
    <property type="protein sequence ID" value="CAD1477235.1"/>
    <property type="molecule type" value="Genomic_DNA"/>
</dbReference>
<dbReference type="Proteomes" id="UP000752696">
    <property type="component" value="Unassembled WGS sequence"/>
</dbReference>
<sequence>ECNCIALFNFIKTFLTMIRTFIFFDLETTGLITKSYMPKITEMSLIAVSRAAISNTKDNLPRVLQKLVLPIHPNEPVTKEIQTLTGLSNENLKEAQHFNCEVYNLITNFINRQTAPSCFVAYNGNNYDYPIFLSELKNIEKNFSEEVLSIDMLQLVKLFYSRKQSPTKVMNTVQTITTSSSSNEVSSLLNDGYDKILSDTLDSIMNTNFNDYNKNNTSPKTKNTIIHSDSLFNTPQTSNYKKMQEINEKTPENQIIKLEHSNKNFQNKKEYIVRRKLDFTNSQPINFKLGSIYKHIFGKTLEGAHSAENDCLTMIRCAVKLGNFFLEWTDCNAVPLINHSMKRN</sequence>
<evidence type="ECO:0000256" key="2">
    <source>
        <dbReference type="ARBA" id="ARBA00022722"/>
    </source>
</evidence>
<dbReference type="GO" id="GO:0008296">
    <property type="term" value="F:3'-5'-DNA exonuclease activity"/>
    <property type="evidence" value="ECO:0007669"/>
    <property type="project" value="TreeGrafter"/>
</dbReference>
<gene>
    <name evidence="9" type="ORF">MHI_LOCUS717460</name>
</gene>
<name>A0A6V7HAE8_9HYME</name>
<keyword evidence="2" id="KW-0540">Nuclease</keyword>
<dbReference type="PANTHER" id="PTHR13058:SF19">
    <property type="entry name" value="LD40940P"/>
    <property type="match status" value="1"/>
</dbReference>
<keyword evidence="5" id="KW-0269">Exonuclease</keyword>
<dbReference type="OrthoDB" id="10250935at2759"/>
<dbReference type="SUPFAM" id="SSF53098">
    <property type="entry name" value="Ribonuclease H-like"/>
    <property type="match status" value="1"/>
</dbReference>
<dbReference type="GO" id="GO:0006308">
    <property type="term" value="P:DNA catabolic process"/>
    <property type="evidence" value="ECO:0007669"/>
    <property type="project" value="TreeGrafter"/>
</dbReference>
<comment type="caution">
    <text evidence="9">The sequence shown here is derived from an EMBL/GenBank/DDBJ whole genome shotgun (WGS) entry which is preliminary data.</text>
</comment>
<feature type="non-terminal residue" evidence="9">
    <location>
        <position position="1"/>
    </location>
</feature>
<dbReference type="InterPro" id="IPR040393">
    <property type="entry name" value="TREX1/2"/>
</dbReference>
<organism evidence="9 10">
    <name type="scientific">Heterotrigona itama</name>
    <dbReference type="NCBI Taxonomy" id="395501"/>
    <lineage>
        <taxon>Eukaryota</taxon>
        <taxon>Metazoa</taxon>
        <taxon>Ecdysozoa</taxon>
        <taxon>Arthropoda</taxon>
        <taxon>Hexapoda</taxon>
        <taxon>Insecta</taxon>
        <taxon>Pterygota</taxon>
        <taxon>Neoptera</taxon>
        <taxon>Endopterygota</taxon>
        <taxon>Hymenoptera</taxon>
        <taxon>Apocrita</taxon>
        <taxon>Aculeata</taxon>
        <taxon>Apoidea</taxon>
        <taxon>Anthophila</taxon>
        <taxon>Apidae</taxon>
        <taxon>Heterotrigona</taxon>
    </lineage>
</organism>
<dbReference type="InterPro" id="IPR036397">
    <property type="entry name" value="RNaseH_sf"/>
</dbReference>
<feature type="non-terminal residue" evidence="9">
    <location>
        <position position="344"/>
    </location>
</feature>
<accession>A0A6V7HAE8</accession>
<feature type="domain" description="Exonuclease" evidence="8">
    <location>
        <begin position="20"/>
        <end position="327"/>
    </location>
</feature>
<keyword evidence="4" id="KW-0378">Hydrolase</keyword>
<keyword evidence="6" id="KW-0460">Magnesium</keyword>
<evidence type="ECO:0000256" key="3">
    <source>
        <dbReference type="ARBA" id="ARBA00022723"/>
    </source>
</evidence>
<evidence type="ECO:0000256" key="5">
    <source>
        <dbReference type="ARBA" id="ARBA00022839"/>
    </source>
</evidence>
<evidence type="ECO:0000256" key="7">
    <source>
        <dbReference type="ARBA" id="ARBA00025769"/>
    </source>
</evidence>
<evidence type="ECO:0000313" key="10">
    <source>
        <dbReference type="Proteomes" id="UP000752696"/>
    </source>
</evidence>
<dbReference type="PANTHER" id="PTHR13058">
    <property type="entry name" value="THREE PRIME REPAIR EXONUCLEASE 1, 2"/>
    <property type="match status" value="1"/>
</dbReference>
<keyword evidence="3" id="KW-0479">Metal-binding</keyword>
<dbReference type="GO" id="GO:0003676">
    <property type="term" value="F:nucleic acid binding"/>
    <property type="evidence" value="ECO:0007669"/>
    <property type="project" value="InterPro"/>
</dbReference>
<evidence type="ECO:0000256" key="1">
    <source>
        <dbReference type="ARBA" id="ARBA00001946"/>
    </source>
</evidence>
<dbReference type="Gene3D" id="3.30.420.10">
    <property type="entry name" value="Ribonuclease H-like superfamily/Ribonuclease H"/>
    <property type="match status" value="1"/>
</dbReference>
<keyword evidence="10" id="KW-1185">Reference proteome</keyword>
<dbReference type="Pfam" id="PF00929">
    <property type="entry name" value="RNase_T"/>
    <property type="match status" value="1"/>
</dbReference>
<dbReference type="AlphaFoldDB" id="A0A6V7HAE8"/>
<dbReference type="InterPro" id="IPR012337">
    <property type="entry name" value="RNaseH-like_sf"/>
</dbReference>
<dbReference type="GO" id="GO:0005737">
    <property type="term" value="C:cytoplasm"/>
    <property type="evidence" value="ECO:0007669"/>
    <property type="project" value="TreeGrafter"/>
</dbReference>